<protein>
    <submittedName>
        <fullName evidence="1">Uncharacterized protein</fullName>
    </submittedName>
</protein>
<evidence type="ECO:0000313" key="2">
    <source>
        <dbReference type="Proteomes" id="UP000070319"/>
    </source>
</evidence>
<comment type="caution">
    <text evidence="1">The sequence shown here is derived from an EMBL/GenBank/DDBJ whole genome shotgun (WGS) entry which is preliminary data.</text>
</comment>
<sequence>MCKPFNVEISRNLKNVSENEKVHLFSFRQDRIRKTIRYICSNLKTRTK</sequence>
<gene>
    <name evidence="1" type="ORF">HMPREF2531_00179</name>
</gene>
<accession>A0A139LVD2</accession>
<dbReference type="Proteomes" id="UP000070319">
    <property type="component" value="Unassembled WGS sequence"/>
</dbReference>
<dbReference type="PATRIC" id="fig|329854.7.peg.189"/>
<evidence type="ECO:0000313" key="1">
    <source>
        <dbReference type="EMBL" id="KXT55367.1"/>
    </source>
</evidence>
<reference evidence="1 2" key="1">
    <citation type="submission" date="2016-02" db="EMBL/GenBank/DDBJ databases">
        <authorList>
            <person name="Wen L."/>
            <person name="He K."/>
            <person name="Yang H."/>
        </authorList>
    </citation>
    <scope>NUCLEOTIDE SEQUENCE [LARGE SCALE GENOMIC DNA]</scope>
    <source>
        <strain evidence="1 2">KLE1704</strain>
    </source>
</reference>
<dbReference type="EMBL" id="LTDF01000023">
    <property type="protein sequence ID" value="KXT55367.1"/>
    <property type="molecule type" value="Genomic_DNA"/>
</dbReference>
<dbReference type="AlphaFoldDB" id="A0A139LVD2"/>
<proteinExistence type="predicted"/>
<name>A0A139LVD2_9BACE</name>
<organism evidence="1">
    <name type="scientific">Bacteroides intestinalis</name>
    <dbReference type="NCBI Taxonomy" id="329854"/>
    <lineage>
        <taxon>Bacteria</taxon>
        <taxon>Pseudomonadati</taxon>
        <taxon>Bacteroidota</taxon>
        <taxon>Bacteroidia</taxon>
        <taxon>Bacteroidales</taxon>
        <taxon>Bacteroidaceae</taxon>
        <taxon>Bacteroides</taxon>
    </lineage>
</organism>